<dbReference type="PRINTS" id="PR00455">
    <property type="entry name" value="HTHTETR"/>
</dbReference>
<evidence type="ECO:0000259" key="6">
    <source>
        <dbReference type="PROSITE" id="PS50977"/>
    </source>
</evidence>
<dbReference type="EMBL" id="PXYT01000007">
    <property type="protein sequence ID" value="PSR30809.1"/>
    <property type="molecule type" value="Genomic_DNA"/>
</dbReference>
<evidence type="ECO:0000313" key="7">
    <source>
        <dbReference type="EMBL" id="PSR30809.1"/>
    </source>
</evidence>
<feature type="region of interest" description="Disordered" evidence="5">
    <location>
        <begin position="1"/>
        <end position="38"/>
    </location>
</feature>
<feature type="compositionally biased region" description="Basic and acidic residues" evidence="5">
    <location>
        <begin position="29"/>
        <end position="38"/>
    </location>
</feature>
<dbReference type="InterPro" id="IPR001647">
    <property type="entry name" value="HTH_TetR"/>
</dbReference>
<protein>
    <submittedName>
        <fullName evidence="7">TetR/AcrR family transcriptional regulator</fullName>
    </submittedName>
</protein>
<dbReference type="PROSITE" id="PS01081">
    <property type="entry name" value="HTH_TETR_1"/>
    <property type="match status" value="1"/>
</dbReference>
<dbReference type="GO" id="GO:0000976">
    <property type="term" value="F:transcription cis-regulatory region binding"/>
    <property type="evidence" value="ECO:0007669"/>
    <property type="project" value="TreeGrafter"/>
</dbReference>
<feature type="DNA-binding region" description="H-T-H motif" evidence="4">
    <location>
        <begin position="61"/>
        <end position="80"/>
    </location>
</feature>
<evidence type="ECO:0000256" key="3">
    <source>
        <dbReference type="ARBA" id="ARBA00023163"/>
    </source>
</evidence>
<keyword evidence="1" id="KW-0805">Transcription regulation</keyword>
<reference evidence="7 8" key="1">
    <citation type="journal article" date="2014" name="BMC Genomics">
        <title>Comparison of environmental and isolate Sulfobacillus genomes reveals diverse carbon, sulfur, nitrogen, and hydrogen metabolisms.</title>
        <authorList>
            <person name="Justice N.B."/>
            <person name="Norman A."/>
            <person name="Brown C.T."/>
            <person name="Singh A."/>
            <person name="Thomas B.C."/>
            <person name="Banfield J.F."/>
        </authorList>
    </citation>
    <scope>NUCLEOTIDE SEQUENCE [LARGE SCALE GENOMIC DNA]</scope>
    <source>
        <strain evidence="7">AMDSBA1</strain>
    </source>
</reference>
<evidence type="ECO:0000256" key="1">
    <source>
        <dbReference type="ARBA" id="ARBA00023015"/>
    </source>
</evidence>
<feature type="domain" description="HTH tetR-type" evidence="6">
    <location>
        <begin position="38"/>
        <end position="98"/>
    </location>
</feature>
<dbReference type="AlphaFoldDB" id="A0A2T2X8K2"/>
<proteinExistence type="predicted"/>
<dbReference type="InterPro" id="IPR009057">
    <property type="entry name" value="Homeodomain-like_sf"/>
</dbReference>
<sequence length="210" mass="23961">MTFQSNPDSIQHEQEKCDQSGIFSPLARGRGEKSVSKPNSRDLILKAALQEFAEKGYDRTTVDSIAQSSHVAKGSVYYHFSSKEAIWTALFESKTQRLLEITIQSLNDHNTLPQLLCHWIDFFWEEQDFLGLFLSEAWRDREREKLVGEFLNQLLQPVAAYIPEPHRHNESLAYALFGSVAVPTLHILKSEHPKKSSLYQIAQVIAAQFA</sequence>
<dbReference type="Proteomes" id="UP000242699">
    <property type="component" value="Unassembled WGS sequence"/>
</dbReference>
<keyword evidence="2 4" id="KW-0238">DNA-binding</keyword>
<evidence type="ECO:0000256" key="2">
    <source>
        <dbReference type="ARBA" id="ARBA00023125"/>
    </source>
</evidence>
<dbReference type="Pfam" id="PF00440">
    <property type="entry name" value="TetR_N"/>
    <property type="match status" value="1"/>
</dbReference>
<evidence type="ECO:0000256" key="4">
    <source>
        <dbReference type="PROSITE-ProRule" id="PRU00335"/>
    </source>
</evidence>
<dbReference type="GO" id="GO:0003700">
    <property type="term" value="F:DNA-binding transcription factor activity"/>
    <property type="evidence" value="ECO:0007669"/>
    <property type="project" value="TreeGrafter"/>
</dbReference>
<accession>A0A2T2X8K2</accession>
<dbReference type="PANTHER" id="PTHR30055:SF234">
    <property type="entry name" value="HTH-TYPE TRANSCRIPTIONAL REGULATOR BETI"/>
    <property type="match status" value="1"/>
</dbReference>
<dbReference type="InterPro" id="IPR023772">
    <property type="entry name" value="DNA-bd_HTH_TetR-type_CS"/>
</dbReference>
<organism evidence="7 8">
    <name type="scientific">Sulfobacillus benefaciens</name>
    <dbReference type="NCBI Taxonomy" id="453960"/>
    <lineage>
        <taxon>Bacteria</taxon>
        <taxon>Bacillati</taxon>
        <taxon>Bacillota</taxon>
        <taxon>Clostridia</taxon>
        <taxon>Eubacteriales</taxon>
        <taxon>Clostridiales Family XVII. Incertae Sedis</taxon>
        <taxon>Sulfobacillus</taxon>
    </lineage>
</organism>
<dbReference type="InterPro" id="IPR050109">
    <property type="entry name" value="HTH-type_TetR-like_transc_reg"/>
</dbReference>
<evidence type="ECO:0000256" key="5">
    <source>
        <dbReference type="SAM" id="MobiDB-lite"/>
    </source>
</evidence>
<dbReference type="PANTHER" id="PTHR30055">
    <property type="entry name" value="HTH-TYPE TRANSCRIPTIONAL REGULATOR RUTR"/>
    <property type="match status" value="1"/>
</dbReference>
<dbReference type="SUPFAM" id="SSF46689">
    <property type="entry name" value="Homeodomain-like"/>
    <property type="match status" value="1"/>
</dbReference>
<comment type="caution">
    <text evidence="7">The sequence shown here is derived from an EMBL/GenBank/DDBJ whole genome shotgun (WGS) entry which is preliminary data.</text>
</comment>
<name>A0A2T2X8K2_9FIRM</name>
<dbReference type="PROSITE" id="PS50977">
    <property type="entry name" value="HTH_TETR_2"/>
    <property type="match status" value="1"/>
</dbReference>
<dbReference type="Gene3D" id="1.10.357.10">
    <property type="entry name" value="Tetracycline Repressor, domain 2"/>
    <property type="match status" value="1"/>
</dbReference>
<keyword evidence="3" id="KW-0804">Transcription</keyword>
<evidence type="ECO:0000313" key="8">
    <source>
        <dbReference type="Proteomes" id="UP000242699"/>
    </source>
</evidence>
<gene>
    <name evidence="7" type="ORF">C7B43_04875</name>
</gene>